<feature type="domain" description="DUF7684" evidence="1">
    <location>
        <begin position="3"/>
        <end position="136"/>
    </location>
</feature>
<organism evidence="2 3">
    <name type="scientific">Undibacterium hunanense</name>
    <dbReference type="NCBI Taxonomy" id="2762292"/>
    <lineage>
        <taxon>Bacteria</taxon>
        <taxon>Pseudomonadati</taxon>
        <taxon>Pseudomonadota</taxon>
        <taxon>Betaproteobacteria</taxon>
        <taxon>Burkholderiales</taxon>
        <taxon>Oxalobacteraceae</taxon>
        <taxon>Undibacterium</taxon>
    </lineage>
</organism>
<reference evidence="2 3" key="1">
    <citation type="submission" date="2020-08" db="EMBL/GenBank/DDBJ databases">
        <title>Novel species isolated from subtropical streams in China.</title>
        <authorList>
            <person name="Lu H."/>
        </authorList>
    </citation>
    <scope>NUCLEOTIDE SEQUENCE [LARGE SCALE GENOMIC DNA]</scope>
    <source>
        <strain evidence="2 3">CY18W</strain>
    </source>
</reference>
<dbReference type="Proteomes" id="UP000650424">
    <property type="component" value="Unassembled WGS sequence"/>
</dbReference>
<evidence type="ECO:0000259" key="1">
    <source>
        <dbReference type="Pfam" id="PF24733"/>
    </source>
</evidence>
<gene>
    <name evidence="2" type="ORF">H8L32_19385</name>
</gene>
<name>A0ABR6ZVV9_9BURK</name>
<sequence>MTVQYLCINPNADLPELTPSPPFKVIVLADHAVTPEWQDKVSNHLVDAGCLYMMAWGVDCSSWDDAFDMVPVMKFIDQGIPEDKFLMTTWHDDETIEEVFHFCKFSAQHPTIELDHVLIFHISQQDASGDLLGRYEMAG</sequence>
<proteinExistence type="predicted"/>
<evidence type="ECO:0000313" key="3">
    <source>
        <dbReference type="Proteomes" id="UP000650424"/>
    </source>
</evidence>
<accession>A0ABR6ZVV9</accession>
<dbReference type="InterPro" id="IPR056101">
    <property type="entry name" value="DUF7684"/>
</dbReference>
<dbReference type="EMBL" id="JACOGF010000010">
    <property type="protein sequence ID" value="MBC3919650.1"/>
    <property type="molecule type" value="Genomic_DNA"/>
</dbReference>
<keyword evidence="3" id="KW-1185">Reference proteome</keyword>
<dbReference type="Pfam" id="PF24733">
    <property type="entry name" value="DUF7684"/>
    <property type="match status" value="1"/>
</dbReference>
<evidence type="ECO:0000313" key="2">
    <source>
        <dbReference type="EMBL" id="MBC3919650.1"/>
    </source>
</evidence>
<protein>
    <recommendedName>
        <fullName evidence="1">DUF7684 domain-containing protein</fullName>
    </recommendedName>
</protein>
<comment type="caution">
    <text evidence="2">The sequence shown here is derived from an EMBL/GenBank/DDBJ whole genome shotgun (WGS) entry which is preliminary data.</text>
</comment>